<name>M1VCZ6_CYAM1</name>
<evidence type="ECO:0000256" key="9">
    <source>
        <dbReference type="ARBA" id="ARBA00047890"/>
    </source>
</evidence>
<evidence type="ECO:0000313" key="10">
    <source>
        <dbReference type="EMBL" id="BAM80547.1"/>
    </source>
</evidence>
<dbReference type="Gramene" id="CMK180CT">
    <property type="protein sequence ID" value="CMK180CT"/>
    <property type="gene ID" value="CMK180C"/>
</dbReference>
<protein>
    <recommendedName>
        <fullName evidence="8">7-cyano-7-deazaguanine synthase</fullName>
        <ecNumber evidence="8">6.3.4.20</ecNumber>
    </recommendedName>
</protein>
<organism evidence="10 11">
    <name type="scientific">Cyanidioschyzon merolae (strain NIES-3377 / 10D)</name>
    <name type="common">Unicellular red alga</name>
    <dbReference type="NCBI Taxonomy" id="280699"/>
    <lineage>
        <taxon>Eukaryota</taxon>
        <taxon>Rhodophyta</taxon>
        <taxon>Bangiophyceae</taxon>
        <taxon>Cyanidiales</taxon>
        <taxon>Cyanidiaceae</taxon>
        <taxon>Cyanidioschyzon</taxon>
    </lineage>
</organism>
<accession>M1VCZ6</accession>
<sequence length="374" mass="40482">MFGAVALRSACRLWLRSTQCTGPWAEASRYRSANAERCHKLQNVSLYQLGKRCTSTWNNGDQHPSVCFTGDVLSLQAGLNTRFTADRASSALHSRFGSVRGASSLTPPRSASRGLAQGQAGVQNGAVAIVLLSGGLDSATTLAIARSQGFICKALSFDYGQRHRCELEAARRVARAQQVTGQHWIRLDLGSIGGSALTAPDIPVPKAANVDDVWEHTPETIPLTYVPARNTIFLAYALALAEVQGSYDIFIGANAVDYSGYPDCRPEFFHAFERVAELGTRAGVAPSDARRFRIHAPLLQMPKTEIIRTGLALGVDYSITHSCYDPLDESGKPCRRCDACRIRHTAFRELGLEDPQLSRFGAGSAAAPRTAKSE</sequence>
<evidence type="ECO:0000313" key="11">
    <source>
        <dbReference type="Proteomes" id="UP000007014"/>
    </source>
</evidence>
<dbReference type="InterPro" id="IPR014729">
    <property type="entry name" value="Rossmann-like_a/b/a_fold"/>
</dbReference>
<keyword evidence="4" id="KW-0547">Nucleotide-binding</keyword>
<evidence type="ECO:0000256" key="7">
    <source>
        <dbReference type="ARBA" id="ARBA00037993"/>
    </source>
</evidence>
<dbReference type="GO" id="GO:0046872">
    <property type="term" value="F:metal ion binding"/>
    <property type="evidence" value="ECO:0007669"/>
    <property type="project" value="UniProtKB-KW"/>
</dbReference>
<dbReference type="PANTHER" id="PTHR42914:SF1">
    <property type="entry name" value="7-CYANO-7-DEAZAGUANINE SYNTHASE"/>
    <property type="match status" value="1"/>
</dbReference>
<evidence type="ECO:0000256" key="1">
    <source>
        <dbReference type="ARBA" id="ARBA00005061"/>
    </source>
</evidence>
<reference evidence="10 11" key="1">
    <citation type="journal article" date="2004" name="Nature">
        <title>Genome sequence of the ultrasmall unicellular red alga Cyanidioschyzon merolae 10D.</title>
        <authorList>
            <person name="Matsuzaki M."/>
            <person name="Misumi O."/>
            <person name="Shin-i T."/>
            <person name="Maruyama S."/>
            <person name="Takahara M."/>
            <person name="Miyagishima S."/>
            <person name="Mori T."/>
            <person name="Nishida K."/>
            <person name="Yagisawa F."/>
            <person name="Nishida K."/>
            <person name="Yoshida Y."/>
            <person name="Nishimura Y."/>
            <person name="Nakao S."/>
            <person name="Kobayashi T."/>
            <person name="Momoyama Y."/>
            <person name="Higashiyama T."/>
            <person name="Minoda A."/>
            <person name="Sano M."/>
            <person name="Nomoto H."/>
            <person name="Oishi K."/>
            <person name="Hayashi H."/>
            <person name="Ohta F."/>
            <person name="Nishizaka S."/>
            <person name="Haga S."/>
            <person name="Miura S."/>
            <person name="Morishita T."/>
            <person name="Kabeya Y."/>
            <person name="Terasawa K."/>
            <person name="Suzuki Y."/>
            <person name="Ishii Y."/>
            <person name="Asakawa S."/>
            <person name="Takano H."/>
            <person name="Ohta N."/>
            <person name="Kuroiwa H."/>
            <person name="Tanaka K."/>
            <person name="Shimizu N."/>
            <person name="Sugano S."/>
            <person name="Sato N."/>
            <person name="Nozaki H."/>
            <person name="Ogasawara N."/>
            <person name="Kohara Y."/>
            <person name="Kuroiwa T."/>
        </authorList>
    </citation>
    <scope>NUCLEOTIDE SEQUENCE [LARGE SCALE GENOMIC DNA]</scope>
    <source>
        <strain evidence="10 11">10D</strain>
    </source>
</reference>
<evidence type="ECO:0000256" key="5">
    <source>
        <dbReference type="ARBA" id="ARBA00022833"/>
    </source>
</evidence>
<keyword evidence="3" id="KW-0479">Metal-binding</keyword>
<dbReference type="RefSeq" id="XP_005536583.1">
    <property type="nucleotide sequence ID" value="XM_005536526.1"/>
</dbReference>
<comment type="similarity">
    <text evidence="7">Belongs to the QueC family.</text>
</comment>
<keyword evidence="2" id="KW-0436">Ligase</keyword>
<dbReference type="eggNOG" id="ENOG502S80N">
    <property type="taxonomic scope" value="Eukaryota"/>
</dbReference>
<dbReference type="KEGG" id="cme:CYME_CMK180C"/>
<dbReference type="CDD" id="cd01995">
    <property type="entry name" value="QueC-like"/>
    <property type="match status" value="1"/>
</dbReference>
<dbReference type="GO" id="GO:0005524">
    <property type="term" value="F:ATP binding"/>
    <property type="evidence" value="ECO:0007669"/>
    <property type="project" value="UniProtKB-KW"/>
</dbReference>
<keyword evidence="5" id="KW-0862">Zinc</keyword>
<dbReference type="EC" id="6.3.4.20" evidence="8"/>
<evidence type="ECO:0000256" key="8">
    <source>
        <dbReference type="ARBA" id="ARBA00039149"/>
    </source>
</evidence>
<dbReference type="Pfam" id="PF06508">
    <property type="entry name" value="QueC"/>
    <property type="match status" value="1"/>
</dbReference>
<keyword evidence="11" id="KW-1185">Reference proteome</keyword>
<keyword evidence="6" id="KW-0067">ATP-binding</keyword>
<evidence type="ECO:0000256" key="2">
    <source>
        <dbReference type="ARBA" id="ARBA00022598"/>
    </source>
</evidence>
<gene>
    <name evidence="10" type="ORF">CYME_CMK180C</name>
</gene>
<evidence type="ECO:0000256" key="4">
    <source>
        <dbReference type="ARBA" id="ARBA00022741"/>
    </source>
</evidence>
<dbReference type="InterPro" id="IPR018317">
    <property type="entry name" value="QueC"/>
</dbReference>
<dbReference type="NCBIfam" id="TIGR00364">
    <property type="entry name" value="7-cyano-7-deazaguanine synthase QueC"/>
    <property type="match status" value="1"/>
</dbReference>
<comment type="catalytic activity">
    <reaction evidence="9">
        <text>7-carboxy-7-carbaguanine + NH4(+) + 2 ATP = 7-cyano-7-carbaguanine + 2 AMP + 2 diphosphate + 2 H(+)</text>
        <dbReference type="Rhea" id="RHEA:27982"/>
        <dbReference type="ChEBI" id="CHEBI:15378"/>
        <dbReference type="ChEBI" id="CHEBI:28938"/>
        <dbReference type="ChEBI" id="CHEBI:30616"/>
        <dbReference type="ChEBI" id="CHEBI:33019"/>
        <dbReference type="ChEBI" id="CHEBI:45075"/>
        <dbReference type="ChEBI" id="CHEBI:61036"/>
        <dbReference type="ChEBI" id="CHEBI:456215"/>
        <dbReference type="EC" id="6.3.4.20"/>
    </reaction>
</comment>
<dbReference type="HOGENOM" id="CLU_740475_0_0_1"/>
<proteinExistence type="inferred from homology"/>
<comment type="pathway">
    <text evidence="1">Purine metabolism; 7-cyano-7-deazaguanine biosynthesis.</text>
</comment>
<evidence type="ECO:0000256" key="6">
    <source>
        <dbReference type="ARBA" id="ARBA00022840"/>
    </source>
</evidence>
<dbReference type="Gene3D" id="3.40.50.620">
    <property type="entry name" value="HUPs"/>
    <property type="match status" value="1"/>
</dbReference>
<dbReference type="Proteomes" id="UP000007014">
    <property type="component" value="Chromosome 11"/>
</dbReference>
<dbReference type="PANTHER" id="PTHR42914">
    <property type="entry name" value="7-CYANO-7-DEAZAGUANINE SYNTHASE"/>
    <property type="match status" value="1"/>
</dbReference>
<evidence type="ECO:0000256" key="3">
    <source>
        <dbReference type="ARBA" id="ARBA00022723"/>
    </source>
</evidence>
<dbReference type="SUPFAM" id="SSF52402">
    <property type="entry name" value="Adenine nucleotide alpha hydrolases-like"/>
    <property type="match status" value="1"/>
</dbReference>
<dbReference type="EMBL" id="AP006493">
    <property type="protein sequence ID" value="BAM80547.1"/>
    <property type="molecule type" value="Genomic_DNA"/>
</dbReference>
<dbReference type="GeneID" id="16994499"/>
<dbReference type="GO" id="GO:0016874">
    <property type="term" value="F:ligase activity"/>
    <property type="evidence" value="ECO:0007669"/>
    <property type="project" value="UniProtKB-KW"/>
</dbReference>
<dbReference type="OrthoDB" id="448104at2759"/>
<reference evidence="10 11" key="2">
    <citation type="journal article" date="2007" name="BMC Biol.">
        <title>A 100%-complete sequence reveals unusually simple genomic features in the hot-spring red alga Cyanidioschyzon merolae.</title>
        <authorList>
            <person name="Nozaki H."/>
            <person name="Takano H."/>
            <person name="Misumi O."/>
            <person name="Terasawa K."/>
            <person name="Matsuzaki M."/>
            <person name="Maruyama S."/>
            <person name="Nishida K."/>
            <person name="Yagisawa F."/>
            <person name="Yoshida Y."/>
            <person name="Fujiwara T."/>
            <person name="Takio S."/>
            <person name="Tamura K."/>
            <person name="Chung S.J."/>
            <person name="Nakamura S."/>
            <person name="Kuroiwa H."/>
            <person name="Tanaka K."/>
            <person name="Sato N."/>
            <person name="Kuroiwa T."/>
        </authorList>
    </citation>
    <scope>NUCLEOTIDE SEQUENCE [LARGE SCALE GENOMIC DNA]</scope>
    <source>
        <strain evidence="10 11">10D</strain>
    </source>
</reference>
<dbReference type="AlphaFoldDB" id="M1VCZ6"/>
<dbReference type="HAMAP" id="MF_01633">
    <property type="entry name" value="QueC"/>
    <property type="match status" value="1"/>
</dbReference>